<feature type="compositionally biased region" description="Basic and acidic residues" evidence="1">
    <location>
        <begin position="76"/>
        <end position="86"/>
    </location>
</feature>
<feature type="non-terminal residue" evidence="2">
    <location>
        <position position="1"/>
    </location>
</feature>
<feature type="region of interest" description="Disordered" evidence="1">
    <location>
        <begin position="1"/>
        <end position="110"/>
    </location>
</feature>
<feature type="non-terminal residue" evidence="2">
    <location>
        <position position="110"/>
    </location>
</feature>
<accession>A0A6J4NBG3</accession>
<reference evidence="2" key="1">
    <citation type="submission" date="2020-02" db="EMBL/GenBank/DDBJ databases">
        <authorList>
            <person name="Meier V. D."/>
        </authorList>
    </citation>
    <scope>NUCLEOTIDE SEQUENCE</scope>
    <source>
        <strain evidence="2">AVDCRST_MAG89</strain>
    </source>
</reference>
<name>A0A6J4NBG3_9BACT</name>
<evidence type="ECO:0000313" key="2">
    <source>
        <dbReference type="EMBL" id="CAA9379500.1"/>
    </source>
</evidence>
<protein>
    <submittedName>
        <fullName evidence="2">LemA family protein</fullName>
    </submittedName>
</protein>
<proteinExistence type="predicted"/>
<sequence length="110" mass="12197">AGGQRQADRGRRRGGHPQHRHVPEHRGRGVSAAARDAELPGAAGPAGREREPDRRRPARLQPVGADVQHLHPQVSHGDHRADERRAAQGALHGPRQRRPDAHRGLRRRQV</sequence>
<dbReference type="AlphaFoldDB" id="A0A6J4NBG3"/>
<evidence type="ECO:0000256" key="1">
    <source>
        <dbReference type="SAM" id="MobiDB-lite"/>
    </source>
</evidence>
<organism evidence="2">
    <name type="scientific">uncultured Gemmatimonadota bacterium</name>
    <dbReference type="NCBI Taxonomy" id="203437"/>
    <lineage>
        <taxon>Bacteria</taxon>
        <taxon>Pseudomonadati</taxon>
        <taxon>Gemmatimonadota</taxon>
        <taxon>environmental samples</taxon>
    </lineage>
</organism>
<dbReference type="EMBL" id="CADCTV010001104">
    <property type="protein sequence ID" value="CAA9379500.1"/>
    <property type="molecule type" value="Genomic_DNA"/>
</dbReference>
<feature type="compositionally biased region" description="Basic residues" evidence="1">
    <location>
        <begin position="10"/>
        <end position="23"/>
    </location>
</feature>
<gene>
    <name evidence="2" type="ORF">AVDCRST_MAG89-5260</name>
</gene>